<evidence type="ECO:0000256" key="3">
    <source>
        <dbReference type="SAM" id="MobiDB-lite"/>
    </source>
</evidence>
<dbReference type="SMART" id="SM00369">
    <property type="entry name" value="LRR_TYP"/>
    <property type="match status" value="3"/>
</dbReference>
<dbReference type="PROSITE" id="PS51450">
    <property type="entry name" value="LRR"/>
    <property type="match status" value="2"/>
</dbReference>
<dbReference type="SMART" id="SM00033">
    <property type="entry name" value="CH"/>
    <property type="match status" value="1"/>
</dbReference>
<dbReference type="InterPro" id="IPR036872">
    <property type="entry name" value="CH_dom_sf"/>
</dbReference>
<dbReference type="CDD" id="cd21205">
    <property type="entry name" value="CH_LRCH"/>
    <property type="match status" value="1"/>
</dbReference>
<organism evidence="5 6">
    <name type="scientific">Clavelina lepadiformis</name>
    <name type="common">Light-bulb sea squirt</name>
    <name type="synonym">Ascidia lepadiformis</name>
    <dbReference type="NCBI Taxonomy" id="159417"/>
    <lineage>
        <taxon>Eukaryota</taxon>
        <taxon>Metazoa</taxon>
        <taxon>Chordata</taxon>
        <taxon>Tunicata</taxon>
        <taxon>Ascidiacea</taxon>
        <taxon>Aplousobranchia</taxon>
        <taxon>Clavelinidae</taxon>
        <taxon>Clavelina</taxon>
    </lineage>
</organism>
<feature type="compositionally biased region" description="Polar residues" evidence="3">
    <location>
        <begin position="626"/>
        <end position="637"/>
    </location>
</feature>
<dbReference type="Gene3D" id="1.10.418.10">
    <property type="entry name" value="Calponin-like domain"/>
    <property type="match status" value="1"/>
</dbReference>
<dbReference type="Gene3D" id="3.80.10.10">
    <property type="entry name" value="Ribonuclease Inhibitor"/>
    <property type="match status" value="1"/>
</dbReference>
<dbReference type="InterPro" id="IPR001611">
    <property type="entry name" value="Leu-rich_rpt"/>
</dbReference>
<evidence type="ECO:0000256" key="2">
    <source>
        <dbReference type="ARBA" id="ARBA00022737"/>
    </source>
</evidence>
<protein>
    <recommendedName>
        <fullName evidence="4">Calponin-homology (CH) domain-containing protein</fullName>
    </recommendedName>
</protein>
<feature type="region of interest" description="Disordered" evidence="3">
    <location>
        <begin position="610"/>
        <end position="637"/>
    </location>
</feature>
<dbReference type="EMBL" id="CAWYQH010000130">
    <property type="protein sequence ID" value="CAK8692622.1"/>
    <property type="molecule type" value="Genomic_DNA"/>
</dbReference>
<dbReference type="PROSITE" id="PS50021">
    <property type="entry name" value="CH"/>
    <property type="match status" value="1"/>
</dbReference>
<evidence type="ECO:0000313" key="5">
    <source>
        <dbReference type="EMBL" id="CAK8692622.1"/>
    </source>
</evidence>
<name>A0ABP0GLT9_CLALP</name>
<reference evidence="5 6" key="1">
    <citation type="submission" date="2024-02" db="EMBL/GenBank/DDBJ databases">
        <authorList>
            <person name="Daric V."/>
            <person name="Darras S."/>
        </authorList>
    </citation>
    <scope>NUCLEOTIDE SEQUENCE [LARGE SCALE GENOMIC DNA]</scope>
</reference>
<dbReference type="InterPro" id="IPR003591">
    <property type="entry name" value="Leu-rich_rpt_typical-subtyp"/>
</dbReference>
<feature type="compositionally biased region" description="Basic and acidic residues" evidence="3">
    <location>
        <begin position="254"/>
        <end position="272"/>
    </location>
</feature>
<sequence length="637" mass="71848">MISALHHTNVKSTRKIIEEAELSGELSLKNCKLKDLSICDDGTCDLLDNIPDFLTNLCLLEVLDLSNNSLNNLPSSICELKGLIVLEVQNNNILAIPKTIGLLSKCQKLNIGGNALKILPSQIAEMKSLLHLDVSRNHLEELPSEMSQLKLVHLDASSNKLATVPLSFENIFSLRCLLLHNNPLLFPSLGVLKKGRIHMFKSMRNDAHRSHIQNDFVENNKQFTVMNKAMRQSSDDLKFCIDNWNENNGSTRQSLKDRSGSMKEKPQKEPKHPPSLVVVEHKEDTWEECREDHKEPVVVSSVVVEPDVQHKTTDELSAKEDKTISAKHKITESPSKKDKPVHVQPQEENQKESPTKAIKYKTTEIEVVEHSSPKKRSPEHTTPKQVSELRSPVKQPKTDRVKLKEVDHCGSPPKRMNPEFRAKIKKFDFPGYTPSPIAHNKRSEVKTTQPTEVSDQPYFLEVIKPRTAYIGRRKQSDTEEDMSFTMRRKTEKIYEELELMENLRVRIESTLKMPLPADPLPALSDGVVLCHLANHVKARSIPTIHVPSPAVPKLSMAKCRRNVDNFLDACVKIGVSRSNLCNATDIVNGRRISRIVATVNDLLKQDNTRSNMGREFSSPSVKIAPSSMSVHKSQTLN</sequence>
<evidence type="ECO:0000313" key="6">
    <source>
        <dbReference type="Proteomes" id="UP001642483"/>
    </source>
</evidence>
<gene>
    <name evidence="5" type="ORF">CVLEPA_LOCUS25875</name>
</gene>
<dbReference type="Proteomes" id="UP001642483">
    <property type="component" value="Unassembled WGS sequence"/>
</dbReference>
<dbReference type="Pfam" id="PF00560">
    <property type="entry name" value="LRR_1"/>
    <property type="match status" value="1"/>
</dbReference>
<evidence type="ECO:0000256" key="1">
    <source>
        <dbReference type="ARBA" id="ARBA00022614"/>
    </source>
</evidence>
<dbReference type="InterPro" id="IPR032675">
    <property type="entry name" value="LRR_dom_sf"/>
</dbReference>
<feature type="region of interest" description="Disordered" evidence="3">
    <location>
        <begin position="305"/>
        <end position="401"/>
    </location>
</feature>
<keyword evidence="6" id="KW-1185">Reference proteome</keyword>
<dbReference type="InterPro" id="IPR001715">
    <property type="entry name" value="CH_dom"/>
</dbReference>
<dbReference type="Pfam" id="PF00307">
    <property type="entry name" value="CH"/>
    <property type="match status" value="1"/>
</dbReference>
<feature type="region of interest" description="Disordered" evidence="3">
    <location>
        <begin position="248"/>
        <end position="275"/>
    </location>
</feature>
<feature type="compositionally biased region" description="Basic and acidic residues" evidence="3">
    <location>
        <begin position="307"/>
        <end position="341"/>
    </location>
</feature>
<dbReference type="SUPFAM" id="SSF47576">
    <property type="entry name" value="Calponin-homology domain, CH-domain"/>
    <property type="match status" value="1"/>
</dbReference>
<comment type="caution">
    <text evidence="5">The sequence shown here is derived from an EMBL/GenBank/DDBJ whole genome shotgun (WGS) entry which is preliminary data.</text>
</comment>
<feature type="region of interest" description="Disordered" evidence="3">
    <location>
        <begin position="431"/>
        <end position="451"/>
    </location>
</feature>
<dbReference type="InterPro" id="IPR050715">
    <property type="entry name" value="LRR-SigEffector_domain"/>
</dbReference>
<proteinExistence type="predicted"/>
<accession>A0ABP0GLT9</accession>
<dbReference type="SUPFAM" id="SSF52058">
    <property type="entry name" value="L domain-like"/>
    <property type="match status" value="1"/>
</dbReference>
<keyword evidence="1" id="KW-0433">Leucine-rich repeat</keyword>
<evidence type="ECO:0000259" key="4">
    <source>
        <dbReference type="PROSITE" id="PS50021"/>
    </source>
</evidence>
<dbReference type="PANTHER" id="PTHR45752">
    <property type="entry name" value="LEUCINE-RICH REPEAT-CONTAINING"/>
    <property type="match status" value="1"/>
</dbReference>
<keyword evidence="2" id="KW-0677">Repeat</keyword>
<dbReference type="PANTHER" id="PTHR45752:SF153">
    <property type="entry name" value="LEUCINE-RICH REPEAT PROTEIN 1"/>
    <property type="match status" value="1"/>
</dbReference>
<feature type="compositionally biased region" description="Basic and acidic residues" evidence="3">
    <location>
        <begin position="361"/>
        <end position="382"/>
    </location>
</feature>
<feature type="domain" description="Calponin-homology (CH)" evidence="4">
    <location>
        <begin position="497"/>
        <end position="607"/>
    </location>
</feature>